<protein>
    <submittedName>
        <fullName evidence="1">Uncharacterized protein</fullName>
    </submittedName>
</protein>
<accession>A0A514K337</accession>
<evidence type="ECO:0000313" key="1">
    <source>
        <dbReference type="EMBL" id="QDI74047.1"/>
    </source>
</evidence>
<evidence type="ECO:0000313" key="2">
    <source>
        <dbReference type="Proteomes" id="UP000320887"/>
    </source>
</evidence>
<organism evidence="1 2">
    <name type="scientific">Nitrosopumilus spindle-shaped virus</name>
    <dbReference type="NCBI Taxonomy" id="2508184"/>
    <lineage>
        <taxon>Viruses</taxon>
        <taxon>Viruses incertae sedis</taxon>
        <taxon>Thaspiviridae</taxon>
        <taxon>Nitmarvirus</taxon>
        <taxon>Nitmarvirus maris</taxon>
        <taxon>Nitmarvirus NSV1</taxon>
    </lineage>
</organism>
<proteinExistence type="predicted"/>
<sequence>MTRKGKLRSYWSLTSNIHNKLSGTQKEKVQARKAVKKLTGVRMPTFPTIKQTRSVIKKWEKIKVKKAKEYQKEVKNQANNEKKLKLKNLSKVRKITLRGLKGSKYKNAVQEFKKKRQDILKEHKRRSKISLKDAKLMMPSFNIDGSPSEDFPSGES</sequence>
<dbReference type="EMBL" id="MK570056">
    <property type="protein sequence ID" value="QDI74047.1"/>
    <property type="molecule type" value="Genomic_DNA"/>
</dbReference>
<dbReference type="Proteomes" id="UP000320887">
    <property type="component" value="Segment"/>
</dbReference>
<name>A0A514K337_9VIRU</name>
<reference evidence="1 2" key="1">
    <citation type="submission" date="2019-02" db="EMBL/GenBank/DDBJ databases">
        <title>Spindle-shaped viruses infect a marine ammonia-oxidizing thaumarchaeon.</title>
        <authorList>
            <person name="Kim J.-G."/>
            <person name="Kim S.-J."/>
            <person name="Rhee S.-K."/>
        </authorList>
    </citation>
    <scope>NUCLEOTIDE SEQUENCE [LARGE SCALE GENOMIC DNA]</scope>
    <source>
        <strain evidence="1">NSV4</strain>
    </source>
</reference>